<feature type="compositionally biased region" description="Basic and acidic residues" evidence="1">
    <location>
        <begin position="63"/>
        <end position="76"/>
    </location>
</feature>
<feature type="region of interest" description="Disordered" evidence="1">
    <location>
        <begin position="38"/>
        <end position="76"/>
    </location>
</feature>
<comment type="caution">
    <text evidence="2">The sequence shown here is derived from an EMBL/GenBank/DDBJ whole genome shotgun (WGS) entry which is preliminary data.</text>
</comment>
<dbReference type="EMBL" id="JBBPBM010002393">
    <property type="protein sequence ID" value="KAK8478910.1"/>
    <property type="molecule type" value="Genomic_DNA"/>
</dbReference>
<protein>
    <submittedName>
        <fullName evidence="2">Uncharacterized protein</fullName>
    </submittedName>
</protein>
<dbReference type="Proteomes" id="UP001472677">
    <property type="component" value="Unassembled WGS sequence"/>
</dbReference>
<name>A0ABR1ZEZ2_9ROSI</name>
<gene>
    <name evidence="2" type="ORF">V6N12_032817</name>
</gene>
<proteinExistence type="predicted"/>
<organism evidence="2 3">
    <name type="scientific">Hibiscus sabdariffa</name>
    <name type="common">roselle</name>
    <dbReference type="NCBI Taxonomy" id="183260"/>
    <lineage>
        <taxon>Eukaryota</taxon>
        <taxon>Viridiplantae</taxon>
        <taxon>Streptophyta</taxon>
        <taxon>Embryophyta</taxon>
        <taxon>Tracheophyta</taxon>
        <taxon>Spermatophyta</taxon>
        <taxon>Magnoliopsida</taxon>
        <taxon>eudicotyledons</taxon>
        <taxon>Gunneridae</taxon>
        <taxon>Pentapetalae</taxon>
        <taxon>rosids</taxon>
        <taxon>malvids</taxon>
        <taxon>Malvales</taxon>
        <taxon>Malvaceae</taxon>
        <taxon>Malvoideae</taxon>
        <taxon>Hibiscus</taxon>
    </lineage>
</organism>
<sequence length="76" mass="8395">MQLKISSGVACSMESQRGLVLIVKAVITISELAESPCFGSHRNKTESSEADAPRFSNYRSHKRSVDKPSKIASRER</sequence>
<reference evidence="2 3" key="1">
    <citation type="journal article" date="2024" name="G3 (Bethesda)">
        <title>Genome assembly of Hibiscus sabdariffa L. provides insights into metabolisms of medicinal natural products.</title>
        <authorList>
            <person name="Kim T."/>
        </authorList>
    </citation>
    <scope>NUCLEOTIDE SEQUENCE [LARGE SCALE GENOMIC DNA]</scope>
    <source>
        <strain evidence="2">TK-2024</strain>
        <tissue evidence="2">Old leaves</tissue>
    </source>
</reference>
<accession>A0ABR1ZEZ2</accession>
<evidence type="ECO:0000313" key="2">
    <source>
        <dbReference type="EMBL" id="KAK8478910.1"/>
    </source>
</evidence>
<keyword evidence="3" id="KW-1185">Reference proteome</keyword>
<evidence type="ECO:0000313" key="3">
    <source>
        <dbReference type="Proteomes" id="UP001472677"/>
    </source>
</evidence>
<evidence type="ECO:0000256" key="1">
    <source>
        <dbReference type="SAM" id="MobiDB-lite"/>
    </source>
</evidence>